<reference evidence="8 9" key="1">
    <citation type="journal article" date="2017" name="BMC Genomics">
        <title>Comparative genomic and phylogenomic analyses of the Bifidobacteriaceae family.</title>
        <authorList>
            <person name="Lugli G.A."/>
            <person name="Milani C."/>
            <person name="Turroni F."/>
            <person name="Duranti S."/>
            <person name="Mancabelli L."/>
            <person name="Mangifesta M."/>
            <person name="Ferrario C."/>
            <person name="Modesto M."/>
            <person name="Mattarelli P."/>
            <person name="Jiri K."/>
            <person name="van Sinderen D."/>
            <person name="Ventura M."/>
        </authorList>
    </citation>
    <scope>NUCLEOTIDE SEQUENCE [LARGE SCALE GENOMIC DNA]</scope>
    <source>
        <strain evidence="8 9">DSM 28807</strain>
    </source>
</reference>
<dbReference type="EMBL" id="MWWX01000004">
    <property type="protein sequence ID" value="OZG62768.1"/>
    <property type="molecule type" value="Genomic_DNA"/>
</dbReference>
<evidence type="ECO:0000313" key="9">
    <source>
        <dbReference type="Proteomes" id="UP000216352"/>
    </source>
</evidence>
<feature type="domain" description="Bacterial alpha-L-rhamnosidase N-terminal" evidence="5">
    <location>
        <begin position="162"/>
        <end position="335"/>
    </location>
</feature>
<sequence>MNATTHAPQVVPAVTAGELAITRFTVEHYPGDALGIGTAAPRMSWVYAKPVPADAQILLKLTRRVPGGKPVELETYLPVADSVLVPWQFEPLASREEVYATVQVVSASHQPLGEPSETLHFEAGLLLEHDHVADFVGPSWPEARSDHRHLPLVRTEVGLRDKPVRARLYLSALGLVEAEINGVKVGNDALIPGWTNYEKRVECWTYDVADALTAGRNALGFWLGDGWFRGRIGFDGGYANYYGDNIGVFAQLEVEYADGGTEAFYSNSWDRTWKVALGPIVCSDLCEGERYDARLERAGWSEPGFDDSDWEPVSEVFYNPANIENPETSPVRAHEEHKPLSIARVGETAQGRGVWLVDFGQNCSQRIRLHMRGLAAGETVELHHVEVLEPDGSIATRTLRRGQQHDVYTSNGQDAWWEPRFAMHGFRYAQIEGLPGELTADDIECRVYHSVMDRAGELETSDSLLNRLHANAVWSMRSNFVSIPTDCPQRDERLGWTGDICLFAPTASYLYDVQGFLGSWLKDVRADQIKWGTVPFYVPFVPLGAWAHPQAISTWGDSAVEVPWTLYMDSGDAKVLEDSYDLVRAWIDEVAGYLSDDGVWDRRPDFVLGQLGDWLDPAAPPDDPTQAMTEKELVATAFYYRSCVQAQAIAGILGRDDDAERFAELRDRVCAGFLARFTNLDGTMSSDTQCAYALAIAFGLLDGEPVRLIKAGNRLAELVRLSGGRVSTGFAGTPFVLPALSMTGHDKEAYDLLTSTECPSWLYQVKMGATTTWERWDSMREDGTLNPGGMTSFNHYALGSVAEWMHARIGGLEAIEPGWKRFRVSPRVGGGIDHASTSHVTPYGKAAVDWKVAGDVLELTVTVPVGTTAIVEIPDYESRELGAGEHRLEFHR</sequence>
<evidence type="ECO:0000259" key="6">
    <source>
        <dbReference type="Pfam" id="PF17389"/>
    </source>
</evidence>
<dbReference type="InterPro" id="IPR008928">
    <property type="entry name" value="6-hairpin_glycosidase_sf"/>
</dbReference>
<evidence type="ECO:0000259" key="7">
    <source>
        <dbReference type="Pfam" id="PF17390"/>
    </source>
</evidence>
<dbReference type="InterPro" id="IPR016007">
    <property type="entry name" value="Alpha_rhamnosid"/>
</dbReference>
<dbReference type="InterPro" id="IPR008902">
    <property type="entry name" value="Rhamnosid_concanavalin"/>
</dbReference>
<feature type="domain" description="Alpha-L-rhamnosidase six-hairpin glycosidase" evidence="6">
    <location>
        <begin position="454"/>
        <end position="809"/>
    </location>
</feature>
<dbReference type="Pfam" id="PF17390">
    <property type="entry name" value="Bac_rhamnosid_C"/>
    <property type="match status" value="1"/>
</dbReference>
<dbReference type="AlphaFoldDB" id="A0A261FUH1"/>
<dbReference type="STRING" id="1603886.GCA_001895165_01391"/>
<evidence type="ECO:0000256" key="3">
    <source>
        <dbReference type="ARBA" id="ARBA00022801"/>
    </source>
</evidence>
<proteinExistence type="predicted"/>
<dbReference type="Gene3D" id="2.60.120.260">
    <property type="entry name" value="Galactose-binding domain-like"/>
    <property type="match status" value="2"/>
</dbReference>
<dbReference type="Proteomes" id="UP000216352">
    <property type="component" value="Unassembled WGS sequence"/>
</dbReference>
<evidence type="ECO:0000259" key="4">
    <source>
        <dbReference type="Pfam" id="PF05592"/>
    </source>
</evidence>
<dbReference type="Pfam" id="PF05592">
    <property type="entry name" value="Bac_rhamnosid"/>
    <property type="match status" value="1"/>
</dbReference>
<evidence type="ECO:0000256" key="1">
    <source>
        <dbReference type="ARBA" id="ARBA00001445"/>
    </source>
</evidence>
<comment type="catalytic activity">
    <reaction evidence="1">
        <text>Hydrolysis of terminal non-reducing alpha-L-rhamnose residues in alpha-L-rhamnosides.</text>
        <dbReference type="EC" id="3.2.1.40"/>
    </reaction>
</comment>
<comment type="caution">
    <text evidence="8">The sequence shown here is derived from an EMBL/GenBank/DDBJ whole genome shotgun (WGS) entry which is preliminary data.</text>
</comment>
<dbReference type="PANTHER" id="PTHR33307">
    <property type="entry name" value="ALPHA-RHAMNOSIDASE (EUROFUNG)"/>
    <property type="match status" value="1"/>
</dbReference>
<dbReference type="InterPro" id="IPR013737">
    <property type="entry name" value="Bac_rhamnosid_N"/>
</dbReference>
<dbReference type="PANTHER" id="PTHR33307:SF6">
    <property type="entry name" value="ALPHA-RHAMNOSIDASE (EUROFUNG)-RELATED"/>
    <property type="match status" value="1"/>
</dbReference>
<dbReference type="OrthoDB" id="9761045at2"/>
<dbReference type="PIRSF" id="PIRSF010631">
    <property type="entry name" value="A-rhamnsds"/>
    <property type="match status" value="1"/>
</dbReference>
<name>A0A261FUH1_9BIFI</name>
<dbReference type="Pfam" id="PF08531">
    <property type="entry name" value="Bac_rhamnosid_N"/>
    <property type="match status" value="1"/>
</dbReference>
<dbReference type="Pfam" id="PF25788">
    <property type="entry name" value="Ig_Rha78A_N"/>
    <property type="match status" value="1"/>
</dbReference>
<keyword evidence="3" id="KW-0378">Hydrolase</keyword>
<feature type="domain" description="Alpha-L-rhamnosidase C-terminal" evidence="7">
    <location>
        <begin position="811"/>
        <end position="881"/>
    </location>
</feature>
<dbReference type="GO" id="GO:0030596">
    <property type="term" value="F:alpha-L-rhamnosidase activity"/>
    <property type="evidence" value="ECO:0007669"/>
    <property type="project" value="UniProtKB-EC"/>
</dbReference>
<dbReference type="GO" id="GO:0005975">
    <property type="term" value="P:carbohydrate metabolic process"/>
    <property type="evidence" value="ECO:0007669"/>
    <property type="project" value="InterPro"/>
</dbReference>
<dbReference type="InterPro" id="IPR035398">
    <property type="entry name" value="Bac_rhamnosid_C"/>
</dbReference>
<dbReference type="EC" id="3.2.1.40" evidence="2"/>
<evidence type="ECO:0000256" key="2">
    <source>
        <dbReference type="ARBA" id="ARBA00012652"/>
    </source>
</evidence>
<feature type="domain" description="Alpha-L-rhamnosidase concanavalin-like" evidence="4">
    <location>
        <begin position="351"/>
        <end position="448"/>
    </location>
</feature>
<gene>
    <name evidence="8" type="ORF">BLEM_0685</name>
</gene>
<accession>A0A261FUH1</accession>
<protein>
    <recommendedName>
        <fullName evidence="2">alpha-L-rhamnosidase</fullName>
        <ecNumber evidence="2">3.2.1.40</ecNumber>
    </recommendedName>
</protein>
<dbReference type="InterPro" id="IPR012341">
    <property type="entry name" value="6hp_glycosidase-like_sf"/>
</dbReference>
<evidence type="ECO:0000259" key="5">
    <source>
        <dbReference type="Pfam" id="PF08531"/>
    </source>
</evidence>
<dbReference type="Gene3D" id="1.50.10.10">
    <property type="match status" value="1"/>
</dbReference>
<dbReference type="InterPro" id="IPR035396">
    <property type="entry name" value="Bac_rhamnosid6H"/>
</dbReference>
<dbReference type="Gene3D" id="2.60.40.10">
    <property type="entry name" value="Immunoglobulins"/>
    <property type="match status" value="1"/>
</dbReference>
<dbReference type="InterPro" id="IPR013783">
    <property type="entry name" value="Ig-like_fold"/>
</dbReference>
<keyword evidence="9" id="KW-1185">Reference proteome</keyword>
<evidence type="ECO:0000313" key="8">
    <source>
        <dbReference type="EMBL" id="OZG62768.1"/>
    </source>
</evidence>
<dbReference type="Pfam" id="PF17389">
    <property type="entry name" value="Bac_rhamnosid6H"/>
    <property type="match status" value="1"/>
</dbReference>
<dbReference type="SUPFAM" id="SSF48208">
    <property type="entry name" value="Six-hairpin glycosidases"/>
    <property type="match status" value="1"/>
</dbReference>
<dbReference type="RefSeq" id="WP_072725896.1">
    <property type="nucleotide sequence ID" value="NZ_BDIS01000018.1"/>
</dbReference>
<organism evidence="8 9">
    <name type="scientific">Bifidobacterium lemurum</name>
    <dbReference type="NCBI Taxonomy" id="1603886"/>
    <lineage>
        <taxon>Bacteria</taxon>
        <taxon>Bacillati</taxon>
        <taxon>Actinomycetota</taxon>
        <taxon>Actinomycetes</taxon>
        <taxon>Bifidobacteriales</taxon>
        <taxon>Bifidobacteriaceae</taxon>
        <taxon>Bifidobacterium</taxon>
    </lineage>
</organism>
<dbReference type="Gene3D" id="2.60.420.10">
    <property type="entry name" value="Maltose phosphorylase, domain 3"/>
    <property type="match status" value="1"/>
</dbReference>